<gene>
    <name evidence="8" type="primary">trpD</name>
    <name evidence="11" type="ORF">CF15_06775</name>
</gene>
<keyword evidence="12" id="KW-1185">Reference proteome</keyword>
<organism evidence="11 12">
    <name type="scientific">Pyrodictium occultum</name>
    <dbReference type="NCBI Taxonomy" id="2309"/>
    <lineage>
        <taxon>Archaea</taxon>
        <taxon>Thermoproteota</taxon>
        <taxon>Thermoprotei</taxon>
        <taxon>Desulfurococcales</taxon>
        <taxon>Pyrodictiaceae</taxon>
        <taxon>Pyrodictium</taxon>
    </lineage>
</organism>
<dbReference type="FunFam" id="3.40.1030.10:FF:000002">
    <property type="entry name" value="Anthranilate phosphoribosyltransferase"/>
    <property type="match status" value="1"/>
</dbReference>
<feature type="binding site" evidence="8">
    <location>
        <position position="78"/>
    </location>
    <ligand>
        <name>Mg(2+)</name>
        <dbReference type="ChEBI" id="CHEBI:18420"/>
        <label>1</label>
    </ligand>
</feature>
<dbReference type="STRING" id="2309.CF15_06775"/>
<keyword evidence="5 8" id="KW-0808">Transferase</keyword>
<dbReference type="InterPro" id="IPR000312">
    <property type="entry name" value="Glycosyl_Trfase_fam3"/>
</dbReference>
<dbReference type="GO" id="GO:0000287">
    <property type="term" value="F:magnesium ion binding"/>
    <property type="evidence" value="ECO:0007669"/>
    <property type="project" value="UniProtKB-UniRule"/>
</dbReference>
<keyword evidence="8" id="KW-0479">Metal-binding</keyword>
<feature type="binding site" evidence="8">
    <location>
        <position position="66"/>
    </location>
    <ligand>
        <name>5-phospho-alpha-D-ribose 1-diphosphate</name>
        <dbReference type="ChEBI" id="CHEBI:58017"/>
    </ligand>
</feature>
<dbReference type="Pfam" id="PF00591">
    <property type="entry name" value="Glycos_transf_3"/>
    <property type="match status" value="1"/>
</dbReference>
<dbReference type="InterPro" id="IPR005940">
    <property type="entry name" value="Anthranilate_Pribosyl_Tfrase"/>
</dbReference>
<evidence type="ECO:0000313" key="11">
    <source>
        <dbReference type="EMBL" id="KSW12770.1"/>
    </source>
</evidence>
<comment type="function">
    <text evidence="8">Catalyzes the transfer of the phosphoribosyl group of 5-phosphorylribose-1-pyrophosphate (PRPP) to anthranilate to yield N-(5'-phosphoribosyl)-anthranilate (PRA).</text>
</comment>
<evidence type="ECO:0000256" key="4">
    <source>
        <dbReference type="ARBA" id="ARBA00022676"/>
    </source>
</evidence>
<evidence type="ECO:0000259" key="10">
    <source>
        <dbReference type="Pfam" id="PF02885"/>
    </source>
</evidence>
<feature type="binding site" evidence="8">
    <location>
        <position position="212"/>
    </location>
    <ligand>
        <name>Mg(2+)</name>
        <dbReference type="ChEBI" id="CHEBI:18420"/>
        <label>1</label>
    </ligand>
</feature>
<dbReference type="PANTHER" id="PTHR43285:SF2">
    <property type="entry name" value="ANTHRANILATE PHOSPHORIBOSYLTRANSFERASE"/>
    <property type="match status" value="1"/>
</dbReference>
<feature type="binding site" evidence="8">
    <location>
        <position position="97"/>
    </location>
    <ligand>
        <name>anthranilate</name>
        <dbReference type="ChEBI" id="CHEBI:16567"/>
        <label>1</label>
    </ligand>
</feature>
<dbReference type="Proteomes" id="UP000053352">
    <property type="component" value="Unassembled WGS sequence"/>
</dbReference>
<comment type="similarity">
    <text evidence="8">Belongs to the anthranilate phosphoribosyltransferase family.</text>
</comment>
<keyword evidence="6 8" id="KW-0822">Tryptophan biosynthesis</keyword>
<dbReference type="EC" id="2.4.2.18" evidence="2 8"/>
<dbReference type="InterPro" id="IPR017459">
    <property type="entry name" value="Glycosyl_Trfase_fam3_N_dom"/>
</dbReference>
<dbReference type="Gene3D" id="1.20.970.10">
    <property type="entry name" value="Transferase, Pyrimidine Nucleoside Phosphorylase, Chain C"/>
    <property type="match status" value="1"/>
</dbReference>
<dbReference type="SUPFAM" id="SSF52418">
    <property type="entry name" value="Nucleoside phosphorylase/phosphoribosyltransferase catalytic domain"/>
    <property type="match status" value="1"/>
</dbReference>
<evidence type="ECO:0000256" key="1">
    <source>
        <dbReference type="ARBA" id="ARBA00004907"/>
    </source>
</evidence>
<evidence type="ECO:0000256" key="2">
    <source>
        <dbReference type="ARBA" id="ARBA00011948"/>
    </source>
</evidence>
<keyword evidence="8" id="KW-0460">Magnesium</keyword>
<evidence type="ECO:0000256" key="6">
    <source>
        <dbReference type="ARBA" id="ARBA00022822"/>
    </source>
</evidence>
<comment type="subunit">
    <text evidence="8">Homodimer.</text>
</comment>
<dbReference type="SUPFAM" id="SSF47648">
    <property type="entry name" value="Nucleoside phosphorylase/phosphoribosyltransferase N-terminal domain"/>
    <property type="match status" value="1"/>
</dbReference>
<dbReference type="EMBL" id="LNTB01000001">
    <property type="protein sequence ID" value="KSW12770.1"/>
    <property type="molecule type" value="Genomic_DNA"/>
</dbReference>
<dbReference type="Pfam" id="PF02885">
    <property type="entry name" value="Glycos_trans_3N"/>
    <property type="match status" value="1"/>
</dbReference>
<feature type="binding site" evidence="8">
    <location>
        <begin position="94"/>
        <end position="102"/>
    </location>
    <ligand>
        <name>5-phospho-alpha-D-ribose 1-diphosphate</name>
        <dbReference type="ChEBI" id="CHEBI:58017"/>
    </ligand>
</feature>
<comment type="pathway">
    <text evidence="1 8">Amino-acid biosynthesis; L-tryptophan biosynthesis; L-tryptophan from chorismate: step 2/5.</text>
</comment>
<dbReference type="GO" id="GO:0005829">
    <property type="term" value="C:cytosol"/>
    <property type="evidence" value="ECO:0007669"/>
    <property type="project" value="TreeGrafter"/>
</dbReference>
<comment type="caution">
    <text evidence="8">Lacks conserved residue(s) required for the propagation of feature annotation.</text>
</comment>
<dbReference type="HAMAP" id="MF_00211">
    <property type="entry name" value="TrpD"/>
    <property type="match status" value="1"/>
</dbReference>
<feature type="domain" description="Glycosyl transferase family 3 N-terminal" evidence="10">
    <location>
        <begin position="4"/>
        <end position="51"/>
    </location>
</feature>
<feature type="binding site" evidence="8">
    <location>
        <position position="211"/>
    </location>
    <ligand>
        <name>Mg(2+)</name>
        <dbReference type="ChEBI" id="CHEBI:18420"/>
        <label>2</label>
    </ligand>
</feature>
<dbReference type="InterPro" id="IPR036320">
    <property type="entry name" value="Glycosyl_Trfase_fam3_N_dom_sf"/>
</dbReference>
<feature type="binding site" evidence="8">
    <location>
        <position position="152"/>
    </location>
    <ligand>
        <name>anthranilate</name>
        <dbReference type="ChEBI" id="CHEBI:16567"/>
        <label>2</label>
    </ligand>
</feature>
<dbReference type="GO" id="GO:0000162">
    <property type="term" value="P:L-tryptophan biosynthetic process"/>
    <property type="evidence" value="ECO:0007669"/>
    <property type="project" value="UniProtKB-UniRule"/>
</dbReference>
<protein>
    <recommendedName>
        <fullName evidence="2 8">Anthranilate phosphoribosyltransferase</fullName>
        <ecNumber evidence="2 8">2.4.2.18</ecNumber>
    </recommendedName>
</protein>
<comment type="caution">
    <text evidence="11">The sequence shown here is derived from an EMBL/GenBank/DDBJ whole genome shotgun (WGS) entry which is preliminary data.</text>
</comment>
<feature type="binding site" evidence="8">
    <location>
        <position position="106"/>
    </location>
    <ligand>
        <name>5-phospho-alpha-D-ribose 1-diphosphate</name>
        <dbReference type="ChEBI" id="CHEBI:58017"/>
    </ligand>
</feature>
<dbReference type="NCBIfam" id="TIGR01245">
    <property type="entry name" value="trpD"/>
    <property type="match status" value="1"/>
</dbReference>
<keyword evidence="3 8" id="KW-0028">Amino-acid biosynthesis</keyword>
<sequence>MGFEEARSVALEMLRGGLDDVAIAAILVALRAKGETAETVAGFSAALRETCVKVPAGGLEPIDTAGTGGDGAHTLNASTAAAIVAASLGARVAKHGNRGVSSRSGSADFMEALGYRIDHGPAEAACMLSRAGFAFLYAPRYHPAMKRVMPVRRRLGIRTVFNLVGPLSNPAGVRRQVLGVARPELLEVMAGAARLLGYERLLLVHGEPGIDEVSVSGRTTVYEIRGGRVEEYSIEPEDLGLGRHRLADLRVEAPGESVERFLAVARGAGRRQDRDFIAANAAAAIYAAGLAGSLRDAAEQALQALGDGTVAAYLERLVEACRACCG</sequence>
<reference evidence="11 12" key="1">
    <citation type="submission" date="2015-11" db="EMBL/GenBank/DDBJ databases">
        <title>Genome sequence of Pyrodictium occultum PL-19, a marine hyperthermophilic archaeon isolated from Volcano, Italy.</title>
        <authorList>
            <person name="Utturkar S."/>
            <person name="Huber H."/>
            <person name="Leptihn S."/>
            <person name="Brown S."/>
            <person name="Stetter K.O."/>
            <person name="Podar M."/>
        </authorList>
    </citation>
    <scope>NUCLEOTIDE SEQUENCE [LARGE SCALE GENOMIC DNA]</scope>
    <source>
        <strain evidence="11 12">PL-19</strain>
    </source>
</reference>
<evidence type="ECO:0000256" key="5">
    <source>
        <dbReference type="ARBA" id="ARBA00022679"/>
    </source>
</evidence>
<name>A0A0V8RXU2_PYROC</name>
<comment type="catalytic activity">
    <reaction evidence="8">
        <text>N-(5-phospho-beta-D-ribosyl)anthranilate + diphosphate = 5-phospho-alpha-D-ribose 1-diphosphate + anthranilate</text>
        <dbReference type="Rhea" id="RHEA:11768"/>
        <dbReference type="ChEBI" id="CHEBI:16567"/>
        <dbReference type="ChEBI" id="CHEBI:18277"/>
        <dbReference type="ChEBI" id="CHEBI:33019"/>
        <dbReference type="ChEBI" id="CHEBI:58017"/>
        <dbReference type="EC" id="2.4.2.18"/>
    </reaction>
</comment>
<dbReference type="UniPathway" id="UPA00035">
    <property type="reaction ID" value="UER00041"/>
</dbReference>
<evidence type="ECO:0000313" key="12">
    <source>
        <dbReference type="Proteomes" id="UP000053352"/>
    </source>
</evidence>
<dbReference type="Gene3D" id="3.40.1030.10">
    <property type="entry name" value="Nucleoside phosphorylase/phosphoribosyltransferase catalytic domain"/>
    <property type="match status" value="1"/>
</dbReference>
<accession>A0A0V8RXU2</accession>
<keyword evidence="4 8" id="KW-0328">Glycosyltransferase</keyword>
<dbReference type="PANTHER" id="PTHR43285">
    <property type="entry name" value="ANTHRANILATE PHOSPHORIBOSYLTRANSFERASE"/>
    <property type="match status" value="1"/>
</dbReference>
<feature type="binding site" evidence="8">
    <location>
        <position position="66"/>
    </location>
    <ligand>
        <name>anthranilate</name>
        <dbReference type="ChEBI" id="CHEBI:16567"/>
        <label>1</label>
    </ligand>
</feature>
<feature type="binding site" evidence="8">
    <location>
        <begin position="69"/>
        <end position="70"/>
    </location>
    <ligand>
        <name>5-phospho-alpha-D-ribose 1-diphosphate</name>
        <dbReference type="ChEBI" id="CHEBI:58017"/>
    </ligand>
</feature>
<feature type="domain" description="Glycosyl transferase family 3" evidence="9">
    <location>
        <begin position="62"/>
        <end position="309"/>
    </location>
</feature>
<keyword evidence="7 8" id="KW-0057">Aromatic amino acid biosynthesis</keyword>
<evidence type="ECO:0000259" key="9">
    <source>
        <dbReference type="Pfam" id="PF00591"/>
    </source>
</evidence>
<dbReference type="AlphaFoldDB" id="A0A0V8RXU2"/>
<dbReference type="InterPro" id="IPR035902">
    <property type="entry name" value="Nuc_phospho_transferase"/>
</dbReference>
<dbReference type="GO" id="GO:0004048">
    <property type="term" value="F:anthranilate phosphoribosyltransferase activity"/>
    <property type="evidence" value="ECO:0007669"/>
    <property type="project" value="UniProtKB-UniRule"/>
</dbReference>
<evidence type="ECO:0000256" key="7">
    <source>
        <dbReference type="ARBA" id="ARBA00023141"/>
    </source>
</evidence>
<evidence type="ECO:0000256" key="8">
    <source>
        <dbReference type="HAMAP-Rule" id="MF_00211"/>
    </source>
</evidence>
<comment type="cofactor">
    <cofactor evidence="8">
        <name>Mg(2+)</name>
        <dbReference type="ChEBI" id="CHEBI:18420"/>
    </cofactor>
    <text evidence="8">Binds 2 magnesium ions per monomer.</text>
</comment>
<feature type="binding site" evidence="8">
    <location>
        <position position="212"/>
    </location>
    <ligand>
        <name>Mg(2+)</name>
        <dbReference type="ChEBI" id="CHEBI:18420"/>
        <label>2</label>
    </ligand>
</feature>
<evidence type="ECO:0000256" key="3">
    <source>
        <dbReference type="ARBA" id="ARBA00022605"/>
    </source>
</evidence>
<feature type="binding site" evidence="8">
    <location>
        <begin position="76"/>
        <end position="79"/>
    </location>
    <ligand>
        <name>5-phospho-alpha-D-ribose 1-diphosphate</name>
        <dbReference type="ChEBI" id="CHEBI:58017"/>
    </ligand>
</feature>
<feature type="binding site" evidence="8">
    <location>
        <position position="74"/>
    </location>
    <ligand>
        <name>5-phospho-alpha-D-ribose 1-diphosphate</name>
        <dbReference type="ChEBI" id="CHEBI:58017"/>
    </ligand>
</feature>
<proteinExistence type="inferred from homology"/>